<proteinExistence type="predicted"/>
<dbReference type="EMBL" id="QGNW01000029">
    <property type="protein sequence ID" value="RVX12003.1"/>
    <property type="molecule type" value="Genomic_DNA"/>
</dbReference>
<name>A0A438JSR7_VITVI</name>
<dbReference type="Proteomes" id="UP000288805">
    <property type="component" value="Unassembled WGS sequence"/>
</dbReference>
<dbReference type="AlphaFoldDB" id="A0A438JSR7"/>
<gene>
    <name evidence="1" type="ORF">CK203_009396</name>
</gene>
<evidence type="ECO:0000313" key="2">
    <source>
        <dbReference type="Proteomes" id="UP000288805"/>
    </source>
</evidence>
<evidence type="ECO:0000313" key="1">
    <source>
        <dbReference type="EMBL" id="RVX12003.1"/>
    </source>
</evidence>
<dbReference type="InterPro" id="IPR037176">
    <property type="entry name" value="Osmotin/thaumatin-like_sf"/>
</dbReference>
<organism evidence="1 2">
    <name type="scientific">Vitis vinifera</name>
    <name type="common">Grape</name>
    <dbReference type="NCBI Taxonomy" id="29760"/>
    <lineage>
        <taxon>Eukaryota</taxon>
        <taxon>Viridiplantae</taxon>
        <taxon>Streptophyta</taxon>
        <taxon>Embryophyta</taxon>
        <taxon>Tracheophyta</taxon>
        <taxon>Spermatophyta</taxon>
        <taxon>Magnoliopsida</taxon>
        <taxon>eudicotyledons</taxon>
        <taxon>Gunneridae</taxon>
        <taxon>Pentapetalae</taxon>
        <taxon>rosids</taxon>
        <taxon>Vitales</taxon>
        <taxon>Vitaceae</taxon>
        <taxon>Viteae</taxon>
        <taxon>Vitis</taxon>
    </lineage>
</organism>
<dbReference type="PANTHER" id="PTHR31048">
    <property type="entry name" value="OS03G0233200 PROTEIN"/>
    <property type="match status" value="1"/>
</dbReference>
<protein>
    <recommendedName>
        <fullName evidence="3">Thaumatin-like protein</fullName>
    </recommendedName>
</protein>
<dbReference type="PROSITE" id="PS51367">
    <property type="entry name" value="THAUMATIN_2"/>
    <property type="match status" value="1"/>
</dbReference>
<dbReference type="SUPFAM" id="SSF49870">
    <property type="entry name" value="Osmotin, thaumatin-like protein"/>
    <property type="match status" value="1"/>
</dbReference>
<accession>A0A438JSR7</accession>
<dbReference type="Gene3D" id="2.60.110.10">
    <property type="entry name" value="Thaumatin"/>
    <property type="match status" value="1"/>
</dbReference>
<evidence type="ECO:0008006" key="3">
    <source>
        <dbReference type="Google" id="ProtNLM"/>
    </source>
</evidence>
<dbReference type="Pfam" id="PF00314">
    <property type="entry name" value="Thaumatin"/>
    <property type="match status" value="1"/>
</dbReference>
<reference evidence="1 2" key="1">
    <citation type="journal article" date="2018" name="PLoS Genet.">
        <title>Population sequencing reveals clonal diversity and ancestral inbreeding in the grapevine cultivar Chardonnay.</title>
        <authorList>
            <person name="Roach M.J."/>
            <person name="Johnson D.L."/>
            <person name="Bohlmann J."/>
            <person name="van Vuuren H.J."/>
            <person name="Jones S.J."/>
            <person name="Pretorius I.S."/>
            <person name="Schmidt S.A."/>
            <person name="Borneman A.R."/>
        </authorList>
    </citation>
    <scope>NUCLEOTIDE SEQUENCE [LARGE SCALE GENOMIC DNA]</scope>
    <source>
        <strain evidence="2">cv. Chardonnay</strain>
        <tissue evidence="1">Leaf</tissue>
    </source>
</reference>
<dbReference type="InterPro" id="IPR001938">
    <property type="entry name" value="Thaumatin"/>
</dbReference>
<comment type="caution">
    <text evidence="1">The sequence shown here is derived from an EMBL/GenBank/DDBJ whole genome shotgun (WGS) entry which is preliminary data.</text>
</comment>
<sequence length="92" mass="9802">MMSRFGSSRTVDSGGWVKACPVVDCIQDLSNVCPSTLVAKNKAGWAVGCFSPCDAFKDPKYCCTGSYTGPQCLPNEYRDLQAVVQPSPCLSG</sequence>